<dbReference type="SUPFAM" id="SSF53756">
    <property type="entry name" value="UDP-Glycosyltransferase/glycogen phosphorylase"/>
    <property type="match status" value="1"/>
</dbReference>
<feature type="transmembrane region" description="Helical" evidence="6">
    <location>
        <begin position="489"/>
        <end position="508"/>
    </location>
</feature>
<dbReference type="GO" id="GO:0015020">
    <property type="term" value="F:glucuronosyltransferase activity"/>
    <property type="evidence" value="ECO:0007669"/>
    <property type="project" value="UniProtKB-EC"/>
</dbReference>
<dbReference type="PANTHER" id="PTHR48043">
    <property type="entry name" value="EG:EG0003.4 PROTEIN-RELATED"/>
    <property type="match status" value="1"/>
</dbReference>
<reference evidence="8" key="1">
    <citation type="submission" date="2022-11" db="UniProtKB">
        <authorList>
            <consortium name="WormBaseParasite"/>
        </authorList>
    </citation>
    <scope>IDENTIFICATION</scope>
</reference>
<dbReference type="WBParaSite" id="PSU_v2.g6671.t1">
    <property type="protein sequence ID" value="PSU_v2.g6671.t1"/>
    <property type="gene ID" value="PSU_v2.g6671"/>
</dbReference>
<evidence type="ECO:0000256" key="5">
    <source>
        <dbReference type="RuleBase" id="RU003718"/>
    </source>
</evidence>
<dbReference type="EC" id="2.4.1.17" evidence="6"/>
<evidence type="ECO:0000313" key="7">
    <source>
        <dbReference type="Proteomes" id="UP000887577"/>
    </source>
</evidence>
<dbReference type="PANTHER" id="PTHR48043:SF143">
    <property type="entry name" value="UDP-GLUCURONOSYLTRANSFERASE"/>
    <property type="match status" value="1"/>
</dbReference>
<evidence type="ECO:0000256" key="4">
    <source>
        <dbReference type="ARBA" id="ARBA00047475"/>
    </source>
</evidence>
<dbReference type="Gene3D" id="3.40.50.2000">
    <property type="entry name" value="Glycogen Phosphorylase B"/>
    <property type="match status" value="1"/>
</dbReference>
<evidence type="ECO:0000256" key="3">
    <source>
        <dbReference type="ARBA" id="ARBA00022679"/>
    </source>
</evidence>
<comment type="catalytic activity">
    <reaction evidence="4 6">
        <text>glucuronate acceptor + UDP-alpha-D-glucuronate = acceptor beta-D-glucuronoside + UDP + H(+)</text>
        <dbReference type="Rhea" id="RHEA:21032"/>
        <dbReference type="ChEBI" id="CHEBI:15378"/>
        <dbReference type="ChEBI" id="CHEBI:58052"/>
        <dbReference type="ChEBI" id="CHEBI:58223"/>
        <dbReference type="ChEBI" id="CHEBI:132367"/>
        <dbReference type="ChEBI" id="CHEBI:132368"/>
        <dbReference type="EC" id="2.4.1.17"/>
    </reaction>
</comment>
<dbReference type="InterPro" id="IPR002213">
    <property type="entry name" value="UDP_glucos_trans"/>
</dbReference>
<accession>A0A914Z460</accession>
<evidence type="ECO:0000313" key="8">
    <source>
        <dbReference type="WBParaSite" id="PSU_v2.g6671.t1"/>
    </source>
</evidence>
<feature type="chain" id="PRO_5038156214" description="UDP-glucuronosyltransferase" evidence="6">
    <location>
        <begin position="20"/>
        <end position="523"/>
    </location>
</feature>
<keyword evidence="2 5" id="KW-0328">Glycosyltransferase</keyword>
<feature type="signal peptide" evidence="6">
    <location>
        <begin position="1"/>
        <end position="19"/>
    </location>
</feature>
<keyword evidence="6" id="KW-1133">Transmembrane helix</keyword>
<name>A0A914Z460_9BILA</name>
<keyword evidence="6" id="KW-0812">Transmembrane</keyword>
<evidence type="ECO:0000256" key="2">
    <source>
        <dbReference type="ARBA" id="ARBA00022676"/>
    </source>
</evidence>
<dbReference type="GO" id="GO:0016020">
    <property type="term" value="C:membrane"/>
    <property type="evidence" value="ECO:0007669"/>
    <property type="project" value="UniProtKB-SubCell"/>
</dbReference>
<dbReference type="CDD" id="cd03784">
    <property type="entry name" value="GT1_Gtf-like"/>
    <property type="match status" value="1"/>
</dbReference>
<comment type="subcellular location">
    <subcellularLocation>
        <location evidence="6">Membrane</location>
        <topology evidence="6">Single-pass membrane protein</topology>
    </subcellularLocation>
</comment>
<sequence length="523" mass="58914">MNYHRFCLSLFFIVFCVNGAKILIYTPNISPSHVVMSGRMADVLIAGGHDVVLFIPEYDRSVTLNGTKLAKVWRMNNISDAFERGMEEVGPTLFTHPYGTPAERIIFEEVVGEMCEAIMARHKELDIIKNYNFDMVITEMIDLCGLGIAHFLGIKNHIWHSTTPLHDNIAYNLGVPSPISYVPSTEENLVGTKMTFRERAFNFYMYLIAIYLHHYGTNKATIAIQKVAGPSFPNVRKIASESTIAFVNSDEFLDIPRPILHKTIYIGGLGIDEAKPVEEPFNSFLMQNKKGTIVFSLGTIAPTSLIDVTTKQNIINIFSQFKDYNFIVKVDKDEEIFVKLAAETTNIMTTSWMPQSDILGSGRIKLFIMHGGFNGLLEAAIYGVPVIVIPLYADQYRNAKTAEYRGFGVIVQKILLGGPALKNAIFTVLSTPEYTVKAKRISTLIRSKPFKPNETFIKWINFVSTNGLLPELIPEGAKMGIIEYFCLDVIVVTFSVPIFIMFLAVYIIRQIYYSFIHTKLKSE</sequence>
<keyword evidence="3 5" id="KW-0808">Transferase</keyword>
<keyword evidence="7" id="KW-1185">Reference proteome</keyword>
<dbReference type="Pfam" id="PF00201">
    <property type="entry name" value="UDPGT"/>
    <property type="match status" value="1"/>
</dbReference>
<protein>
    <recommendedName>
        <fullName evidence="6">UDP-glucuronosyltransferase</fullName>
        <ecNumber evidence="6">2.4.1.17</ecNumber>
    </recommendedName>
</protein>
<evidence type="ECO:0000256" key="1">
    <source>
        <dbReference type="ARBA" id="ARBA00009995"/>
    </source>
</evidence>
<organism evidence="7 8">
    <name type="scientific">Panagrolaimus superbus</name>
    <dbReference type="NCBI Taxonomy" id="310955"/>
    <lineage>
        <taxon>Eukaryota</taxon>
        <taxon>Metazoa</taxon>
        <taxon>Ecdysozoa</taxon>
        <taxon>Nematoda</taxon>
        <taxon>Chromadorea</taxon>
        <taxon>Rhabditida</taxon>
        <taxon>Tylenchina</taxon>
        <taxon>Panagrolaimomorpha</taxon>
        <taxon>Panagrolaimoidea</taxon>
        <taxon>Panagrolaimidae</taxon>
        <taxon>Panagrolaimus</taxon>
    </lineage>
</organism>
<comment type="similarity">
    <text evidence="1 5">Belongs to the UDP-glycosyltransferase family.</text>
</comment>
<keyword evidence="6" id="KW-0732">Signal</keyword>
<dbReference type="PROSITE" id="PS00375">
    <property type="entry name" value="UDPGT"/>
    <property type="match status" value="1"/>
</dbReference>
<dbReference type="AlphaFoldDB" id="A0A914Z460"/>
<dbReference type="InterPro" id="IPR035595">
    <property type="entry name" value="UDP_glycos_trans_CS"/>
</dbReference>
<dbReference type="Proteomes" id="UP000887577">
    <property type="component" value="Unplaced"/>
</dbReference>
<dbReference type="InterPro" id="IPR050271">
    <property type="entry name" value="UDP-glycosyltransferase"/>
</dbReference>
<proteinExistence type="inferred from homology"/>
<evidence type="ECO:0000256" key="6">
    <source>
        <dbReference type="RuleBase" id="RU362059"/>
    </source>
</evidence>
<keyword evidence="6" id="KW-0472">Membrane</keyword>
<dbReference type="FunFam" id="3.40.50.2000:FF:000021">
    <property type="entry name" value="UDP-glucuronosyltransferase"/>
    <property type="match status" value="1"/>
</dbReference>